<evidence type="ECO:0000313" key="3">
    <source>
        <dbReference type="Proteomes" id="UP000074119"/>
    </source>
</evidence>
<keyword evidence="1" id="KW-1133">Transmembrane helix</keyword>
<protein>
    <submittedName>
        <fullName evidence="2">Uncharacterized protein</fullName>
    </submittedName>
</protein>
<dbReference type="KEGG" id="zal:AZF00_10685"/>
<dbReference type="STRING" id="1470434.AZF00_10685"/>
<keyword evidence="1" id="KW-0472">Membrane</keyword>
<dbReference type="RefSeq" id="WP_008249574.1">
    <property type="nucleotide sequence ID" value="NZ_CP014544.1"/>
</dbReference>
<dbReference type="Proteomes" id="UP000074119">
    <property type="component" value="Chromosome"/>
</dbReference>
<proteinExistence type="predicted"/>
<reference evidence="2 3" key="1">
    <citation type="submission" date="2015-12" db="EMBL/GenBank/DDBJ databases">
        <authorList>
            <person name="Shamseldin A."/>
            <person name="Moawad H."/>
            <person name="Abd El-Rahim W.M."/>
            <person name="Sadowsky M.J."/>
        </authorList>
    </citation>
    <scope>NUCLEOTIDE SEQUENCE [LARGE SCALE GENOMIC DNA]</scope>
    <source>
        <strain evidence="2 3">SM2</strain>
    </source>
</reference>
<name>A0A127M662_9GAMM</name>
<evidence type="ECO:0000256" key="1">
    <source>
        <dbReference type="SAM" id="Phobius"/>
    </source>
</evidence>
<organism evidence="2 3">
    <name type="scientific">Zhongshania aliphaticivorans</name>
    <dbReference type="NCBI Taxonomy" id="1470434"/>
    <lineage>
        <taxon>Bacteria</taxon>
        <taxon>Pseudomonadati</taxon>
        <taxon>Pseudomonadota</taxon>
        <taxon>Gammaproteobacteria</taxon>
        <taxon>Cellvibrionales</taxon>
        <taxon>Spongiibacteraceae</taxon>
        <taxon>Zhongshania</taxon>
    </lineage>
</organism>
<evidence type="ECO:0000313" key="2">
    <source>
        <dbReference type="EMBL" id="AMO68730.1"/>
    </source>
</evidence>
<accession>A0A127M662</accession>
<sequence length="185" mass="20835">MKHRLIFLSKTPAKLREVADMLDQPHLSGWRWCVVSKHVADVQRMGVPVASELLLSNLYGRAWRGGFWGFLLGCLLVMIFVSAFNLNDGLAREILFYSLPLSFLCFGAWEGGFVGLTENNPDLAHFQSYVDSGRLVLLVDVHSVDLRLLKKIMAMCNVEQIGDYSRRLPGMPWREHSISAAQVNG</sequence>
<feature type="transmembrane region" description="Helical" evidence="1">
    <location>
        <begin position="65"/>
        <end position="84"/>
    </location>
</feature>
<dbReference type="EMBL" id="CP014544">
    <property type="protein sequence ID" value="AMO68730.1"/>
    <property type="molecule type" value="Genomic_DNA"/>
</dbReference>
<gene>
    <name evidence="2" type="ORF">AZF00_10685</name>
</gene>
<keyword evidence="1" id="KW-0812">Transmembrane</keyword>
<feature type="transmembrane region" description="Helical" evidence="1">
    <location>
        <begin position="96"/>
        <end position="116"/>
    </location>
</feature>
<dbReference type="AlphaFoldDB" id="A0A127M662"/>